<comment type="similarity">
    <text evidence="1">Belongs to the methyltransferase superfamily. LaeA methyltransferase family.</text>
</comment>
<keyword evidence="4" id="KW-1185">Reference proteome</keyword>
<evidence type="ECO:0000256" key="1">
    <source>
        <dbReference type="ARBA" id="ARBA00038158"/>
    </source>
</evidence>
<dbReference type="Pfam" id="PF13489">
    <property type="entry name" value="Methyltransf_23"/>
    <property type="match status" value="1"/>
</dbReference>
<keyword evidence="3" id="KW-0489">Methyltransferase</keyword>
<dbReference type="EMBL" id="MOPA01000002">
    <property type="protein sequence ID" value="KAK1545411.1"/>
    <property type="molecule type" value="Genomic_DNA"/>
</dbReference>
<dbReference type="PANTHER" id="PTHR43591">
    <property type="entry name" value="METHYLTRANSFERASE"/>
    <property type="match status" value="1"/>
</dbReference>
<accession>A0ABQ9T0W6</accession>
<sequence length="360" mass="40431">MCHDHDDALAVDEQDDLTSEVGSSIASSSTSLRDSIMDYRIENGRTYHRYKDGKYAFPNDERELERLDLQGELWDISLDFALGIAPPCEENAKVGRVLDVGTGSGLWAINYGDEHPDAEVIGIDLSPTLPDYVPPNVRFEIDDVEEEWTWSQPFDYIHSRIMTASISDWEVYLRRCFEGNLSNLTPGGWLELQELDVIVASDDGTLTENHAFSKWCKLIQKATAQLGRAYIDPRPLVDTLKAIGFVDVQITSYKWPCNDWAKDEKYKQLGRLHCENFTSGLEAFSMAGFTRAFDWTPEEVNVFLIDVRNDIKNRTIHSYTPTYCIIGRRPEKESTPAPPAPASSEAPSSPPTQPPAAASS</sequence>
<evidence type="ECO:0000313" key="3">
    <source>
        <dbReference type="EMBL" id="KAK1545411.1"/>
    </source>
</evidence>
<dbReference type="Gene3D" id="3.40.50.150">
    <property type="entry name" value="Vaccinia Virus protein VP39"/>
    <property type="match status" value="1"/>
</dbReference>
<organism evidence="3 4">
    <name type="scientific">Colletotrichum paranaense</name>
    <dbReference type="NCBI Taxonomy" id="1914294"/>
    <lineage>
        <taxon>Eukaryota</taxon>
        <taxon>Fungi</taxon>
        <taxon>Dikarya</taxon>
        <taxon>Ascomycota</taxon>
        <taxon>Pezizomycotina</taxon>
        <taxon>Sordariomycetes</taxon>
        <taxon>Hypocreomycetidae</taxon>
        <taxon>Glomerellales</taxon>
        <taxon>Glomerellaceae</taxon>
        <taxon>Colletotrichum</taxon>
        <taxon>Colletotrichum acutatum species complex</taxon>
    </lineage>
</organism>
<evidence type="ECO:0000256" key="2">
    <source>
        <dbReference type="SAM" id="MobiDB-lite"/>
    </source>
</evidence>
<proteinExistence type="inferred from homology"/>
<dbReference type="RefSeq" id="XP_060354528.1">
    <property type="nucleotide sequence ID" value="XM_060487200.1"/>
</dbReference>
<dbReference type="CDD" id="cd02440">
    <property type="entry name" value="AdoMet_MTases"/>
    <property type="match status" value="1"/>
</dbReference>
<keyword evidence="3" id="KW-0808">Transferase</keyword>
<reference evidence="3 4" key="1">
    <citation type="submission" date="2016-10" db="EMBL/GenBank/DDBJ databases">
        <title>The genome sequence of Colletotrichum fioriniae PJ7.</title>
        <authorList>
            <person name="Baroncelli R."/>
        </authorList>
    </citation>
    <scope>NUCLEOTIDE SEQUENCE [LARGE SCALE GENOMIC DNA]</scope>
    <source>
        <strain evidence="3 4">IMI 384185</strain>
    </source>
</reference>
<feature type="region of interest" description="Disordered" evidence="2">
    <location>
        <begin position="328"/>
        <end position="360"/>
    </location>
</feature>
<protein>
    <submittedName>
        <fullName evidence="3">Methyltransferase domain-containing protein</fullName>
    </submittedName>
</protein>
<dbReference type="Proteomes" id="UP001241169">
    <property type="component" value="Unassembled WGS sequence"/>
</dbReference>
<dbReference type="SUPFAM" id="SSF53335">
    <property type="entry name" value="S-adenosyl-L-methionine-dependent methyltransferases"/>
    <property type="match status" value="1"/>
</dbReference>
<gene>
    <name evidence="3" type="ORF">CPAR01_02913</name>
</gene>
<dbReference type="GO" id="GO:0032259">
    <property type="term" value="P:methylation"/>
    <property type="evidence" value="ECO:0007669"/>
    <property type="project" value="UniProtKB-KW"/>
</dbReference>
<dbReference type="InterPro" id="IPR029063">
    <property type="entry name" value="SAM-dependent_MTases_sf"/>
</dbReference>
<comment type="caution">
    <text evidence="3">The sequence shown here is derived from an EMBL/GenBank/DDBJ whole genome shotgun (WGS) entry which is preliminary data.</text>
</comment>
<dbReference type="GeneID" id="85371099"/>
<dbReference type="PANTHER" id="PTHR43591:SF24">
    <property type="entry name" value="2-METHOXY-6-POLYPRENYL-1,4-BENZOQUINOL METHYLASE, MITOCHONDRIAL"/>
    <property type="match status" value="1"/>
</dbReference>
<evidence type="ECO:0000313" key="4">
    <source>
        <dbReference type="Proteomes" id="UP001241169"/>
    </source>
</evidence>
<name>A0ABQ9T0W6_9PEZI</name>
<dbReference type="GO" id="GO:0008168">
    <property type="term" value="F:methyltransferase activity"/>
    <property type="evidence" value="ECO:0007669"/>
    <property type="project" value="UniProtKB-KW"/>
</dbReference>